<evidence type="ECO:0000313" key="1">
    <source>
        <dbReference type="EMBL" id="KII66307.1"/>
    </source>
</evidence>
<accession>A0A0C2MXF6</accession>
<name>A0A0C2MXF6_THEKT</name>
<sequence>MLSPRRENLIKTCPKAKVRYFTLLIALDHSKNRKPERGITRTVPEKLGLSKLSEESKRADIHQLAASATNQGCLKLTVNKTSFNCGNICKYRQRTALDKNMSELEIFSLTIDGIEENSGLHFVTHRVDKETQRCHSRHLGNLRTHVKLPMRKAADDEKFVICTDMITITDKNCKSKQSSVDQESPL</sequence>
<dbReference type="EMBL" id="JWZT01003563">
    <property type="protein sequence ID" value="KII66307.1"/>
    <property type="molecule type" value="Genomic_DNA"/>
</dbReference>
<gene>
    <name evidence="1" type="ORF">RF11_14738</name>
</gene>
<dbReference type="AlphaFoldDB" id="A0A0C2MXF6"/>
<organism evidence="1 2">
    <name type="scientific">Thelohanellus kitauei</name>
    <name type="common">Myxosporean</name>
    <dbReference type="NCBI Taxonomy" id="669202"/>
    <lineage>
        <taxon>Eukaryota</taxon>
        <taxon>Metazoa</taxon>
        <taxon>Cnidaria</taxon>
        <taxon>Myxozoa</taxon>
        <taxon>Myxosporea</taxon>
        <taxon>Bivalvulida</taxon>
        <taxon>Platysporina</taxon>
        <taxon>Myxobolidae</taxon>
        <taxon>Thelohanellus</taxon>
    </lineage>
</organism>
<reference evidence="1 2" key="1">
    <citation type="journal article" date="2014" name="Genome Biol. Evol.">
        <title>The genome of the myxosporean Thelohanellus kitauei shows adaptations to nutrient acquisition within its fish host.</title>
        <authorList>
            <person name="Yang Y."/>
            <person name="Xiong J."/>
            <person name="Zhou Z."/>
            <person name="Huo F."/>
            <person name="Miao W."/>
            <person name="Ran C."/>
            <person name="Liu Y."/>
            <person name="Zhang J."/>
            <person name="Feng J."/>
            <person name="Wang M."/>
            <person name="Wang M."/>
            <person name="Wang L."/>
            <person name="Yao B."/>
        </authorList>
    </citation>
    <scope>NUCLEOTIDE SEQUENCE [LARGE SCALE GENOMIC DNA]</scope>
    <source>
        <strain evidence="1">Wuqing</strain>
    </source>
</reference>
<dbReference type="Proteomes" id="UP000031668">
    <property type="component" value="Unassembled WGS sequence"/>
</dbReference>
<protein>
    <submittedName>
        <fullName evidence="1">Uncharacterized protein</fullName>
    </submittedName>
</protein>
<comment type="caution">
    <text evidence="1">The sequence shown here is derived from an EMBL/GenBank/DDBJ whole genome shotgun (WGS) entry which is preliminary data.</text>
</comment>
<proteinExistence type="predicted"/>
<evidence type="ECO:0000313" key="2">
    <source>
        <dbReference type="Proteomes" id="UP000031668"/>
    </source>
</evidence>
<keyword evidence="2" id="KW-1185">Reference proteome</keyword>